<proteinExistence type="predicted"/>
<organism evidence="1 2">
    <name type="scientific">Cruoricaptor ignavus</name>
    <dbReference type="NCBI Taxonomy" id="1118202"/>
    <lineage>
        <taxon>Bacteria</taxon>
        <taxon>Pseudomonadati</taxon>
        <taxon>Bacteroidota</taxon>
        <taxon>Flavobacteriia</taxon>
        <taxon>Flavobacteriales</taxon>
        <taxon>Weeksellaceae</taxon>
        <taxon>Cruoricaptor</taxon>
    </lineage>
</organism>
<gene>
    <name evidence="1" type="ORF">SAMN05443429_11222</name>
</gene>
<evidence type="ECO:0000313" key="1">
    <source>
        <dbReference type="EMBL" id="SHJ20171.1"/>
    </source>
</evidence>
<dbReference type="STRING" id="1118202.SAMN05443429_11222"/>
<dbReference type="AlphaFoldDB" id="A0A1M6HDB9"/>
<reference evidence="1 2" key="1">
    <citation type="submission" date="2016-11" db="EMBL/GenBank/DDBJ databases">
        <authorList>
            <person name="Jaros S."/>
            <person name="Januszkiewicz K."/>
            <person name="Wedrychowicz H."/>
        </authorList>
    </citation>
    <scope>NUCLEOTIDE SEQUENCE [LARGE SCALE GENOMIC DNA]</scope>
    <source>
        <strain evidence="1 2">DSM 25479</strain>
    </source>
</reference>
<keyword evidence="2" id="KW-1185">Reference proteome</keyword>
<sequence>MDFRIIDYKTFRVGIDYYARIYSARDLKGLVTIDNILTGGVLFKNIPFDSITVNGEKINSINQLTDVLYNYNCVCEYRHEPGEVDEMKIFDLSFDDTFE</sequence>
<accession>A0A1M6HDB9</accession>
<dbReference type="OrthoDB" id="9853310at2"/>
<evidence type="ECO:0000313" key="2">
    <source>
        <dbReference type="Proteomes" id="UP000184335"/>
    </source>
</evidence>
<dbReference type="RefSeq" id="WP_073180833.1">
    <property type="nucleotide sequence ID" value="NZ_FQYI01000012.1"/>
</dbReference>
<dbReference type="Proteomes" id="UP000184335">
    <property type="component" value="Unassembled WGS sequence"/>
</dbReference>
<name>A0A1M6HDB9_9FLAO</name>
<protein>
    <submittedName>
        <fullName evidence="1">Uncharacterized protein</fullName>
    </submittedName>
</protein>
<dbReference type="EMBL" id="FQYI01000012">
    <property type="protein sequence ID" value="SHJ20171.1"/>
    <property type="molecule type" value="Genomic_DNA"/>
</dbReference>